<dbReference type="SUPFAM" id="SSF52047">
    <property type="entry name" value="RNI-like"/>
    <property type="match status" value="1"/>
</dbReference>
<accession>A0A3B6SUT5</accession>
<dbReference type="Gramene" id="TraesCS7B03G1315300.2">
    <property type="protein sequence ID" value="TraesCS7B03G1315300.2.CDS"/>
    <property type="gene ID" value="TraesCS7B03G1315300"/>
</dbReference>
<keyword evidence="4" id="KW-0547">Nucleotide-binding</keyword>
<evidence type="ECO:0000259" key="7">
    <source>
        <dbReference type="Pfam" id="PF00931"/>
    </source>
</evidence>
<dbReference type="Gene3D" id="3.40.50.300">
    <property type="entry name" value="P-loop containing nucleotide triphosphate hydrolases"/>
    <property type="match status" value="2"/>
</dbReference>
<proteinExistence type="inferred from homology"/>
<keyword evidence="3" id="KW-0677">Repeat</keyword>
<dbReference type="InterPro" id="IPR032675">
    <property type="entry name" value="LRR_dom_sf"/>
</dbReference>
<dbReference type="Pfam" id="PF00931">
    <property type="entry name" value="NB-ARC"/>
    <property type="match status" value="2"/>
</dbReference>
<dbReference type="Gene3D" id="3.80.10.10">
    <property type="entry name" value="Ribonuclease Inhibitor"/>
    <property type="match status" value="1"/>
</dbReference>
<evidence type="ECO:0000313" key="11">
    <source>
        <dbReference type="EnsemblPlants" id="TraesCS7B02G499900.2"/>
    </source>
</evidence>
<dbReference type="SUPFAM" id="SSF52540">
    <property type="entry name" value="P-loop containing nucleoside triphosphate hydrolases"/>
    <property type="match status" value="2"/>
</dbReference>
<dbReference type="InterPro" id="IPR027417">
    <property type="entry name" value="P-loop_NTPase"/>
</dbReference>
<dbReference type="InterPro" id="IPR058922">
    <property type="entry name" value="WHD_DRP"/>
</dbReference>
<organism evidence="11">
    <name type="scientific">Triticum aestivum</name>
    <name type="common">Wheat</name>
    <dbReference type="NCBI Taxonomy" id="4565"/>
    <lineage>
        <taxon>Eukaryota</taxon>
        <taxon>Viridiplantae</taxon>
        <taxon>Streptophyta</taxon>
        <taxon>Embryophyta</taxon>
        <taxon>Tracheophyta</taxon>
        <taxon>Spermatophyta</taxon>
        <taxon>Magnoliopsida</taxon>
        <taxon>Liliopsida</taxon>
        <taxon>Poales</taxon>
        <taxon>Poaceae</taxon>
        <taxon>BOP clade</taxon>
        <taxon>Pooideae</taxon>
        <taxon>Triticodae</taxon>
        <taxon>Triticeae</taxon>
        <taxon>Triticinae</taxon>
        <taxon>Triticum</taxon>
    </lineage>
</organism>
<dbReference type="PRINTS" id="PR00364">
    <property type="entry name" value="DISEASERSIST"/>
</dbReference>
<feature type="domain" description="Disease resistance N-terminal" evidence="8">
    <location>
        <begin position="17"/>
        <end position="93"/>
    </location>
</feature>
<feature type="domain" description="Disease resistance protein winged helix" evidence="9">
    <location>
        <begin position="659"/>
        <end position="734"/>
    </location>
</feature>
<evidence type="ECO:0000256" key="3">
    <source>
        <dbReference type="ARBA" id="ARBA00022737"/>
    </source>
</evidence>
<dbReference type="Pfam" id="PF23598">
    <property type="entry name" value="LRR_14"/>
    <property type="match status" value="1"/>
</dbReference>
<comment type="similarity">
    <text evidence="1">Belongs to the disease resistance NB-LRR family.</text>
</comment>
<dbReference type="Gramene" id="TraesCS7B02G499900.2">
    <property type="protein sequence ID" value="TraesCS7B02G499900.2"/>
    <property type="gene ID" value="TraesCS7B02G499900"/>
</dbReference>
<dbReference type="Gramene" id="TraesSYM7B03G04320530.1">
    <property type="protein sequence ID" value="TraesSYM7B03G04320530.1"/>
    <property type="gene ID" value="TraesSYM7B03G04320530"/>
</dbReference>
<evidence type="ECO:0000259" key="8">
    <source>
        <dbReference type="Pfam" id="PF18052"/>
    </source>
</evidence>
<dbReference type="InterPro" id="IPR002182">
    <property type="entry name" value="NB-ARC"/>
</dbReference>
<evidence type="ECO:0008006" key="13">
    <source>
        <dbReference type="Google" id="ProtNLM"/>
    </source>
</evidence>
<dbReference type="AlphaFoldDB" id="A0A3B6SUT5"/>
<evidence type="ECO:0000256" key="5">
    <source>
        <dbReference type="ARBA" id="ARBA00022821"/>
    </source>
</evidence>
<evidence type="ECO:0000256" key="6">
    <source>
        <dbReference type="ARBA" id="ARBA00023054"/>
    </source>
</evidence>
<evidence type="ECO:0000313" key="12">
    <source>
        <dbReference type="Proteomes" id="UP000019116"/>
    </source>
</evidence>
<dbReference type="GO" id="GO:0043531">
    <property type="term" value="F:ADP binding"/>
    <property type="evidence" value="ECO:0007669"/>
    <property type="project" value="InterPro"/>
</dbReference>
<evidence type="ECO:0000256" key="4">
    <source>
        <dbReference type="ARBA" id="ARBA00022741"/>
    </source>
</evidence>
<keyword evidence="5" id="KW-0611">Plant defense</keyword>
<evidence type="ECO:0000256" key="2">
    <source>
        <dbReference type="ARBA" id="ARBA00022614"/>
    </source>
</evidence>
<dbReference type="EnsemblPlants" id="TraesCS7B02G499900.2">
    <property type="protein sequence ID" value="TraesCS7B02G499900.2"/>
    <property type="gene ID" value="TraesCS7B02G499900"/>
</dbReference>
<keyword evidence="6" id="KW-0175">Coiled coil</keyword>
<dbReference type="InterPro" id="IPR055414">
    <property type="entry name" value="LRR_R13L4/SHOC2-like"/>
</dbReference>
<sequence>MATLMAELAIGLAKMVVEGTLNRAQVAIEQEARMRRSAKSDMLYITLEFEMIHSFLDVANQQRVMNNLVKTWVKQVRELAYDVEDCIEFVVHVGMQTRWWFRIIPNCAGPKTFLLEEAVQELEELRARAEELSKCYLRYNHITDSEPMLFRLQQHASGSTAGGAIVLDMLIRARDAPIRDLALLITKKDDQDLQVISVWETVDSDLGTTSIIRKVYNDPSVVSYFNCHAWVKIMHPFNPHDFVRSLMAQFSANSCDQRQRATIGMHVLTKMQGTQEDQLFDELEQLITNKRHLIVLEGLSNMVEWDAIMAFLPNMKNGSWIIVSTQRFEIASLCIGHSYQLTELKRFSAEHSVCALFKEGSQGGGERGDKSIMLRAVSQNYSSSQKEAVAEWLNNSHLVGRESQLNELRICTLKAPFSSSSVISVWGMVGVGKSALVRNLYYDRMLHSEQFSRYSWVDVSHPFDLNDFCRSLLVDLHSVKDPVKECCQLLNNHPCLIVIDDLRSKQEWDMIRTNLVPKSSKSLVIVVTTEASIATYCTNNEELVFHVKCLAPDAAFRLFNNKVGRNNPSFPVLNHMKKELEEVILRCGGLPKLIIAIADSLATQTVTLMDSVHSLNHKFMHHLKNNVGHHGLRDLFSWMHSHIHSCPDSLKPCIFYLPIFPQDCKLRRRRLIRRWIAEGYSRDNTTESAEENGEKQFSDLLGMGIIQQPSEKLTTAEPGDTRMVSCQVNGFMHEYIISSRLEENFVFELGDNSALTTRRTGRHLVILTSWDRDQTVFESIDFSRLRSLTVFGKWKSFFINWNTDMRVLRVLDLENAFGLKDHDLERIVQLLGRLKFLSLRGCHELSRLPSSLGLLRQLQSLDVRDTGISVLPKNITELKELQYIRAGTGPASYGLRCRAGVQVHGCVSRLSALHTLGVVNIGASGGLTITRELKLLTQLRKLGVSGVNRKNIKDFLSTISGHVHLESLSVQLDKGNEGCLDDIVLPCENLRSLKLYGLGDKMPIAAYSRYMSEYVQSNTKLQKLDLEMNTSKKIDIEFLAMLPRLCVLRLQVKQQLQDDKLHFYAEMNGEELVTFKKLKILEIACSSSELHVAFGSKSMQNLELLKIDCSSALYQLSGMNNLSELKEVFLKGTNDEAIRAEFASHLASHPRQPVVKLEEQLPRSS</sequence>
<dbReference type="Gene3D" id="1.20.5.4130">
    <property type="match status" value="1"/>
</dbReference>
<gene>
    <name evidence="11" type="primary">LOC123163094</name>
</gene>
<dbReference type="OrthoDB" id="1935686at2759"/>
<name>A0A3B6SUT5_WHEAT</name>
<evidence type="ECO:0000259" key="10">
    <source>
        <dbReference type="Pfam" id="PF23598"/>
    </source>
</evidence>
<dbReference type="InterPro" id="IPR038005">
    <property type="entry name" value="RX-like_CC"/>
</dbReference>
<dbReference type="Pfam" id="PF23559">
    <property type="entry name" value="WHD_DRP"/>
    <property type="match status" value="1"/>
</dbReference>
<dbReference type="CDD" id="cd14798">
    <property type="entry name" value="RX-CC_like"/>
    <property type="match status" value="1"/>
</dbReference>
<protein>
    <recommendedName>
        <fullName evidence="13">NB-ARC domain-containing protein</fullName>
    </recommendedName>
</protein>
<dbReference type="Pfam" id="PF18052">
    <property type="entry name" value="Rx_N"/>
    <property type="match status" value="1"/>
</dbReference>
<dbReference type="GO" id="GO:0051707">
    <property type="term" value="P:response to other organism"/>
    <property type="evidence" value="ECO:0007669"/>
    <property type="project" value="UniProtKB-ARBA"/>
</dbReference>
<keyword evidence="2" id="KW-0433">Leucine-rich repeat</keyword>
<reference evidence="11" key="2">
    <citation type="submission" date="2018-10" db="UniProtKB">
        <authorList>
            <consortium name="EnsemblPlants"/>
        </authorList>
    </citation>
    <scope>IDENTIFICATION</scope>
</reference>
<dbReference type="GO" id="GO:0006952">
    <property type="term" value="P:defense response"/>
    <property type="evidence" value="ECO:0007669"/>
    <property type="project" value="UniProtKB-KW"/>
</dbReference>
<feature type="domain" description="NB-ARC" evidence="7">
    <location>
        <begin position="420"/>
        <end position="567"/>
    </location>
</feature>
<dbReference type="PANTHER" id="PTHR23155">
    <property type="entry name" value="DISEASE RESISTANCE PROTEIN RP"/>
    <property type="match status" value="1"/>
</dbReference>
<dbReference type="InterPro" id="IPR044974">
    <property type="entry name" value="Disease_R_plants"/>
</dbReference>
<reference evidence="11" key="1">
    <citation type="submission" date="2018-08" db="EMBL/GenBank/DDBJ databases">
        <authorList>
            <person name="Rossello M."/>
        </authorList>
    </citation>
    <scope>NUCLEOTIDE SEQUENCE [LARGE SCALE GENOMIC DNA]</scope>
    <source>
        <strain evidence="11">cv. Chinese Spring</strain>
    </source>
</reference>
<dbReference type="InterPro" id="IPR041118">
    <property type="entry name" value="Rx_N"/>
</dbReference>
<dbReference type="PANTHER" id="PTHR23155:SF1135">
    <property type="entry name" value="OS08G0246300 PROTEIN"/>
    <property type="match status" value="1"/>
</dbReference>
<evidence type="ECO:0000256" key="1">
    <source>
        <dbReference type="ARBA" id="ARBA00008894"/>
    </source>
</evidence>
<feature type="domain" description="Disease resistance R13L4/SHOC-2-like LRR" evidence="10">
    <location>
        <begin position="785"/>
        <end position="1144"/>
    </location>
</feature>
<feature type="domain" description="NB-ARC" evidence="7">
    <location>
        <begin position="205"/>
        <end position="352"/>
    </location>
</feature>
<dbReference type="Proteomes" id="UP000019116">
    <property type="component" value="Chromosome 7B"/>
</dbReference>
<evidence type="ECO:0000259" key="9">
    <source>
        <dbReference type="Pfam" id="PF23559"/>
    </source>
</evidence>
<keyword evidence="12" id="KW-1185">Reference proteome</keyword>